<evidence type="ECO:0000259" key="1">
    <source>
        <dbReference type="SMART" id="SM00853"/>
    </source>
</evidence>
<evidence type="ECO:0000313" key="2">
    <source>
        <dbReference type="EMBL" id="KPQ42070.1"/>
    </source>
</evidence>
<dbReference type="PATRIC" id="fig|1719120.3.peg.3669"/>
<dbReference type="GO" id="GO:0016887">
    <property type="term" value="F:ATP hydrolysis activity"/>
    <property type="evidence" value="ECO:0007669"/>
    <property type="project" value="InterPro"/>
</dbReference>
<dbReference type="Gene3D" id="3.30.1540.20">
    <property type="entry name" value="MutL, C-terminal domain, dimerisation subdomain"/>
    <property type="match status" value="1"/>
</dbReference>
<dbReference type="InterPro" id="IPR042121">
    <property type="entry name" value="MutL_C_regsub"/>
</dbReference>
<dbReference type="GO" id="GO:0006298">
    <property type="term" value="P:mismatch repair"/>
    <property type="evidence" value="ECO:0007669"/>
    <property type="project" value="InterPro"/>
</dbReference>
<dbReference type="SUPFAM" id="SSF118116">
    <property type="entry name" value="DNA mismatch repair protein MutL"/>
    <property type="match status" value="1"/>
</dbReference>
<name>A0A0P8C5W2_9EURY</name>
<dbReference type="AlphaFoldDB" id="A0A0P8C5W2"/>
<dbReference type="InterPro" id="IPR042120">
    <property type="entry name" value="MutL_C_dimsub"/>
</dbReference>
<protein>
    <submittedName>
        <fullName evidence="2">DNA mismatch repair protein</fullName>
    </submittedName>
</protein>
<accession>A0A0P8C5W2</accession>
<dbReference type="Pfam" id="PF08676">
    <property type="entry name" value="MutL_C"/>
    <property type="match status" value="1"/>
</dbReference>
<proteinExistence type="predicted"/>
<sequence>MIIDQHAAHERIFFDLIRESKRDDSQELIVPINLELDPRERVLIKDTIPYLEEFGFRISEFGHDSFAVTAVPIVLGKLEDPGMVHDIISDILSEGKVKEETGIFERVTKSIACRSAIKAGADCSNSQMESLIKQLFKTQNPYTCPHGRPTMVSFNRQELDKLFKRVLKVKLFNKYPKKEHINNPSNIIENHDRLFLLQ</sequence>
<dbReference type="InterPro" id="IPR038973">
    <property type="entry name" value="MutL/Mlh/Pms-like"/>
</dbReference>
<reference evidence="2 3" key="1">
    <citation type="submission" date="2015-09" db="EMBL/GenBank/DDBJ databases">
        <title>A metagenomics-based metabolic model of nitrate-dependent anaerobic oxidation of methane by Methanoperedens-like archaea.</title>
        <authorList>
            <person name="Arshad A."/>
            <person name="Speth D.R."/>
            <person name="De Graaf R.M."/>
            <person name="Op Den Camp H.J."/>
            <person name="Jetten M.S."/>
            <person name="Welte C.U."/>
        </authorList>
    </citation>
    <scope>NUCLEOTIDE SEQUENCE [LARGE SCALE GENOMIC DNA]</scope>
</reference>
<dbReference type="GO" id="GO:0005524">
    <property type="term" value="F:ATP binding"/>
    <property type="evidence" value="ECO:0007669"/>
    <property type="project" value="InterPro"/>
</dbReference>
<feature type="domain" description="MutL C-terminal dimerisation" evidence="1">
    <location>
        <begin position="1"/>
        <end position="123"/>
    </location>
</feature>
<dbReference type="PANTHER" id="PTHR10073">
    <property type="entry name" value="DNA MISMATCH REPAIR PROTEIN MLH, PMS, MUTL"/>
    <property type="match status" value="1"/>
</dbReference>
<organism evidence="2 3">
    <name type="scientific">Candidatus Methanoperedens nitratireducens</name>
    <dbReference type="NCBI Taxonomy" id="1392998"/>
    <lineage>
        <taxon>Archaea</taxon>
        <taxon>Methanobacteriati</taxon>
        <taxon>Methanobacteriota</taxon>
        <taxon>Stenosarchaea group</taxon>
        <taxon>Methanomicrobia</taxon>
        <taxon>Methanosarcinales</taxon>
        <taxon>ANME-2 cluster</taxon>
        <taxon>Candidatus Methanoperedentaceae</taxon>
        <taxon>Candidatus Methanoperedens</taxon>
    </lineage>
</organism>
<dbReference type="Gene3D" id="3.30.1370.100">
    <property type="entry name" value="MutL, C-terminal domain, regulatory subdomain"/>
    <property type="match status" value="1"/>
</dbReference>
<evidence type="ECO:0000313" key="3">
    <source>
        <dbReference type="Proteomes" id="UP000050360"/>
    </source>
</evidence>
<dbReference type="PANTHER" id="PTHR10073:SF12">
    <property type="entry name" value="DNA MISMATCH REPAIR PROTEIN MLH1"/>
    <property type="match status" value="1"/>
</dbReference>
<gene>
    <name evidence="2" type="primary">mutL_2</name>
    <name evidence="2" type="ORF">MPEBLZ_03380</name>
</gene>
<dbReference type="EMBL" id="LKCM01000268">
    <property type="protein sequence ID" value="KPQ42070.1"/>
    <property type="molecule type" value="Genomic_DNA"/>
</dbReference>
<dbReference type="GO" id="GO:0140664">
    <property type="term" value="F:ATP-dependent DNA damage sensor activity"/>
    <property type="evidence" value="ECO:0007669"/>
    <property type="project" value="InterPro"/>
</dbReference>
<dbReference type="Proteomes" id="UP000050360">
    <property type="component" value="Unassembled WGS sequence"/>
</dbReference>
<dbReference type="SMART" id="SM00853">
    <property type="entry name" value="MutL_C"/>
    <property type="match status" value="1"/>
</dbReference>
<dbReference type="InterPro" id="IPR014790">
    <property type="entry name" value="MutL_C"/>
</dbReference>
<dbReference type="InterPro" id="IPR037198">
    <property type="entry name" value="MutL_C_sf"/>
</dbReference>
<dbReference type="GO" id="GO:0032300">
    <property type="term" value="C:mismatch repair complex"/>
    <property type="evidence" value="ECO:0007669"/>
    <property type="project" value="InterPro"/>
</dbReference>
<comment type="caution">
    <text evidence="2">The sequence shown here is derived from an EMBL/GenBank/DDBJ whole genome shotgun (WGS) entry which is preliminary data.</text>
</comment>